<name>F8MZQ0_NEUT8</name>
<keyword evidence="2" id="KW-1185">Reference proteome</keyword>
<proteinExistence type="predicted"/>
<dbReference type="RefSeq" id="XP_009855684.1">
    <property type="nucleotide sequence ID" value="XM_009857382.1"/>
</dbReference>
<dbReference type="HOGENOM" id="CLU_2705409_0_0_1"/>
<gene>
    <name evidence="1" type="ORF">NEUTE1DRAFT_118611</name>
</gene>
<sequence>MDRDTCATRAMRTRVQPLQVRRKGDRDRPCHRFPRFVPQIRHHNAPNVWGPRPTLVMTPLAATTSKFPFGTAA</sequence>
<evidence type="ECO:0000313" key="1">
    <source>
        <dbReference type="EMBL" id="EGO52037.1"/>
    </source>
</evidence>
<dbReference type="Proteomes" id="UP000008065">
    <property type="component" value="Unassembled WGS sequence"/>
</dbReference>
<dbReference type="VEuPathDB" id="FungiDB:NEUTE1DRAFT_118611"/>
<dbReference type="GeneID" id="20823610"/>
<evidence type="ECO:0000313" key="2">
    <source>
        <dbReference type="Proteomes" id="UP000008065"/>
    </source>
</evidence>
<organism evidence="1 2">
    <name type="scientific">Neurospora tetrasperma (strain FGSC 2508 / ATCC MYA-4615 / P0657)</name>
    <dbReference type="NCBI Taxonomy" id="510951"/>
    <lineage>
        <taxon>Eukaryota</taxon>
        <taxon>Fungi</taxon>
        <taxon>Dikarya</taxon>
        <taxon>Ascomycota</taxon>
        <taxon>Pezizomycotina</taxon>
        <taxon>Sordariomycetes</taxon>
        <taxon>Sordariomycetidae</taxon>
        <taxon>Sordariales</taxon>
        <taxon>Sordariaceae</taxon>
        <taxon>Neurospora</taxon>
    </lineage>
</organism>
<protein>
    <submittedName>
        <fullName evidence="1">Uncharacterized protein</fullName>
    </submittedName>
</protein>
<reference evidence="2" key="1">
    <citation type="journal article" date="2011" name="Genetics">
        <title>Massive changes in genome architecture accompany the transition to self-fertility in the filamentous fungus Neurospora tetrasperma.</title>
        <authorList>
            <person name="Ellison C.E."/>
            <person name="Stajich J.E."/>
            <person name="Jacobson D.J."/>
            <person name="Natvig D.O."/>
            <person name="Lapidus A."/>
            <person name="Foster B."/>
            <person name="Aerts A."/>
            <person name="Riley R."/>
            <person name="Lindquist E.A."/>
            <person name="Grigoriev I.V."/>
            <person name="Taylor J.W."/>
        </authorList>
    </citation>
    <scope>NUCLEOTIDE SEQUENCE [LARGE SCALE GENOMIC DNA]</scope>
    <source>
        <strain evidence="2">FGSC 2508 / P0657</strain>
    </source>
</reference>
<dbReference type="KEGG" id="nte:NEUTE1DRAFT118611"/>
<accession>F8MZQ0</accession>
<dbReference type="EMBL" id="GL891382">
    <property type="protein sequence ID" value="EGO52037.1"/>
    <property type="molecule type" value="Genomic_DNA"/>
</dbReference>
<dbReference type="AlphaFoldDB" id="F8MZQ0"/>